<dbReference type="InterPro" id="IPR011990">
    <property type="entry name" value="TPR-like_helical_dom_sf"/>
</dbReference>
<keyword evidence="4" id="KW-1185">Reference proteome</keyword>
<dbReference type="PANTHER" id="PTHR47926">
    <property type="entry name" value="PENTATRICOPEPTIDE REPEAT-CONTAINING PROTEIN"/>
    <property type="match status" value="1"/>
</dbReference>
<proteinExistence type="predicted"/>
<dbReference type="GO" id="GO:0003723">
    <property type="term" value="F:RNA binding"/>
    <property type="evidence" value="ECO:0007669"/>
    <property type="project" value="InterPro"/>
</dbReference>
<evidence type="ECO:0000313" key="4">
    <source>
        <dbReference type="Proteomes" id="UP001370490"/>
    </source>
</evidence>
<dbReference type="Pfam" id="PF20431">
    <property type="entry name" value="E_motif"/>
    <property type="match status" value="1"/>
</dbReference>
<gene>
    <name evidence="3" type="ORF">RJ641_006691</name>
</gene>
<evidence type="ECO:0000256" key="1">
    <source>
        <dbReference type="ARBA" id="ARBA00022737"/>
    </source>
</evidence>
<sequence>MDFRKVMYYKRSLNQASRRPEERFGKKPFYGIRCSSLVEKDLRPRPRPAPRNVDVNDSEKPNLERPQIRNSSSGLGKHIEKLVLRKKYQEAFELFEIIQSKGEIDLDFSTFDALVDACISLKSITGVKRVFNYVIVGRLLHSCALKKGMGGDIFVACALIDMYSKCRSIVDARTVGRNAIIGGDALHGYSEEALDMYYEMRDSGVKMDHFTIALVDFDCKWGRLEDARMSLTGCQEKNVISWNALIAGYANHVQQKLWAALLTAARVHKNFEFGKFAAEKLHGMEPEKFVNYILLLNIYNSSGKLKEAASVVQTLKRKGLRMVPAFTWIELKKQSRAFLSGDKCHVQTEEVSQKLDELMLEISQHGYVPQPNSLLPDVDEQEEQKRQYHSEKLAIALGLINTSD</sequence>
<dbReference type="InterPro" id="IPR002885">
    <property type="entry name" value="PPR_rpt"/>
</dbReference>
<dbReference type="InterPro" id="IPR046848">
    <property type="entry name" value="E_motif"/>
</dbReference>
<dbReference type="Pfam" id="PF01535">
    <property type="entry name" value="PPR"/>
    <property type="match status" value="1"/>
</dbReference>
<dbReference type="Proteomes" id="UP001370490">
    <property type="component" value="Unassembled WGS sequence"/>
</dbReference>
<keyword evidence="1" id="KW-0677">Repeat</keyword>
<dbReference type="EMBL" id="JBAMMX010000014">
    <property type="protein sequence ID" value="KAK6928100.1"/>
    <property type="molecule type" value="Genomic_DNA"/>
</dbReference>
<dbReference type="GO" id="GO:0009451">
    <property type="term" value="P:RNA modification"/>
    <property type="evidence" value="ECO:0007669"/>
    <property type="project" value="InterPro"/>
</dbReference>
<organism evidence="3 4">
    <name type="scientific">Dillenia turbinata</name>
    <dbReference type="NCBI Taxonomy" id="194707"/>
    <lineage>
        <taxon>Eukaryota</taxon>
        <taxon>Viridiplantae</taxon>
        <taxon>Streptophyta</taxon>
        <taxon>Embryophyta</taxon>
        <taxon>Tracheophyta</taxon>
        <taxon>Spermatophyta</taxon>
        <taxon>Magnoliopsida</taxon>
        <taxon>eudicotyledons</taxon>
        <taxon>Gunneridae</taxon>
        <taxon>Pentapetalae</taxon>
        <taxon>Dilleniales</taxon>
        <taxon>Dilleniaceae</taxon>
        <taxon>Dillenia</taxon>
    </lineage>
</organism>
<evidence type="ECO:0000313" key="3">
    <source>
        <dbReference type="EMBL" id="KAK6928100.1"/>
    </source>
</evidence>
<protein>
    <submittedName>
        <fullName evidence="3">E motif</fullName>
    </submittedName>
</protein>
<feature type="compositionally biased region" description="Basic and acidic residues" evidence="2">
    <location>
        <begin position="57"/>
        <end position="67"/>
    </location>
</feature>
<reference evidence="3 4" key="1">
    <citation type="submission" date="2023-12" db="EMBL/GenBank/DDBJ databases">
        <title>A high-quality genome assembly for Dillenia turbinata (Dilleniales).</title>
        <authorList>
            <person name="Chanderbali A."/>
        </authorList>
    </citation>
    <scope>NUCLEOTIDE SEQUENCE [LARGE SCALE GENOMIC DNA]</scope>
    <source>
        <strain evidence="3">LSX21</strain>
        <tissue evidence="3">Leaf</tissue>
    </source>
</reference>
<feature type="region of interest" description="Disordered" evidence="2">
    <location>
        <begin position="41"/>
        <end position="72"/>
    </location>
</feature>
<dbReference type="InterPro" id="IPR046960">
    <property type="entry name" value="PPR_At4g14850-like_plant"/>
</dbReference>
<name>A0AAN8V601_9MAGN</name>
<accession>A0AAN8V601</accession>
<dbReference type="Gene3D" id="1.25.40.10">
    <property type="entry name" value="Tetratricopeptide repeat domain"/>
    <property type="match status" value="2"/>
</dbReference>
<evidence type="ECO:0000256" key="2">
    <source>
        <dbReference type="SAM" id="MobiDB-lite"/>
    </source>
</evidence>
<dbReference type="AlphaFoldDB" id="A0AAN8V601"/>
<comment type="caution">
    <text evidence="3">The sequence shown here is derived from an EMBL/GenBank/DDBJ whole genome shotgun (WGS) entry which is preliminary data.</text>
</comment>